<keyword evidence="3" id="KW-0547">Nucleotide-binding</keyword>
<dbReference type="GO" id="GO:0016874">
    <property type="term" value="F:ligase activity"/>
    <property type="evidence" value="ECO:0007669"/>
    <property type="project" value="UniProtKB-KW"/>
</dbReference>
<dbReference type="SUPFAM" id="SSF52440">
    <property type="entry name" value="PreATP-grasp domain"/>
    <property type="match status" value="1"/>
</dbReference>
<dbReference type="GO" id="GO:0046872">
    <property type="term" value="F:metal ion binding"/>
    <property type="evidence" value="ECO:0007669"/>
    <property type="project" value="UniProtKB-KW"/>
</dbReference>
<dbReference type="GO" id="GO:0005524">
    <property type="term" value="F:ATP binding"/>
    <property type="evidence" value="ECO:0007669"/>
    <property type="project" value="UniProtKB-KW"/>
</dbReference>
<protein>
    <submittedName>
        <fullName evidence="7">Glutathionylspermidine synthase</fullName>
    </submittedName>
</protein>
<evidence type="ECO:0000256" key="5">
    <source>
        <dbReference type="ARBA" id="ARBA00022842"/>
    </source>
</evidence>
<keyword evidence="1" id="KW-0436">Ligase</keyword>
<dbReference type="HOGENOM" id="CLU_059175_0_0_0"/>
<sequence>MRRVAATPRAGWQRKVEEVGLTWHTGEQTYWNEAAFYEFTAKEVDVLEAATNELETMTLQAAQHVIDNKLYARLEIPEIAIPLIESSWEAEPPSLYGRFDFAYDGANPPKLLEYNADTPTSLVEAAVVQWYWLQDCFPKRDQFNSLHERLVALWKELAKYMPGRRLSLCSMDDAEDGMTVTYLQDTAQQAGLETSIFPIDEVGWDGNTFVGPEDERLGAIFKLYPWEWMMREEFGKHVGQADTIWLEPPWKMILSNKGILPVLWELFPRHPYLLESKFDGPGLMMAWAKKPMLGREGANILLHQPGKDVETGGEYGEGGAIFQQMAALKSFDGKYPVIGSWLIGHEEGNVAAGMGIRESDTPITTNTSQFVPHLFD</sequence>
<dbReference type="SUPFAM" id="SSF56059">
    <property type="entry name" value="Glutathione synthetase ATP-binding domain-like"/>
    <property type="match status" value="1"/>
</dbReference>
<name>Q01QL8_SOLUE</name>
<evidence type="ECO:0000313" key="7">
    <source>
        <dbReference type="EMBL" id="ABJ88052.1"/>
    </source>
</evidence>
<dbReference type="EMBL" id="CP000473">
    <property type="protein sequence ID" value="ABJ88052.1"/>
    <property type="molecule type" value="Genomic_DNA"/>
</dbReference>
<dbReference type="InterPro" id="IPR005494">
    <property type="entry name" value="GSPS_pre-ATP-grasp-like_dom"/>
</dbReference>
<keyword evidence="5" id="KW-0460">Magnesium</keyword>
<dbReference type="eggNOG" id="COG0754">
    <property type="taxonomic scope" value="Bacteria"/>
</dbReference>
<evidence type="ECO:0000256" key="1">
    <source>
        <dbReference type="ARBA" id="ARBA00022598"/>
    </source>
</evidence>
<evidence type="ECO:0000256" key="2">
    <source>
        <dbReference type="ARBA" id="ARBA00022723"/>
    </source>
</evidence>
<dbReference type="Gene3D" id="3.30.1490.330">
    <property type="match status" value="1"/>
</dbReference>
<dbReference type="KEGG" id="sus:Acid_7141"/>
<feature type="domain" description="Glutathionylspermidine synthase pre-ATP-grasp-like" evidence="6">
    <location>
        <begin position="12"/>
        <end position="374"/>
    </location>
</feature>
<dbReference type="Pfam" id="PF03738">
    <property type="entry name" value="GSP_synth"/>
    <property type="match status" value="1"/>
</dbReference>
<accession>Q01QL8</accession>
<evidence type="ECO:0000256" key="3">
    <source>
        <dbReference type="ARBA" id="ARBA00022741"/>
    </source>
</evidence>
<dbReference type="AlphaFoldDB" id="Q01QL8"/>
<dbReference type="InParanoid" id="Q01QL8"/>
<organism evidence="7">
    <name type="scientific">Solibacter usitatus (strain Ellin6076)</name>
    <dbReference type="NCBI Taxonomy" id="234267"/>
    <lineage>
        <taxon>Bacteria</taxon>
        <taxon>Pseudomonadati</taxon>
        <taxon>Acidobacteriota</taxon>
        <taxon>Terriglobia</taxon>
        <taxon>Bryobacterales</taxon>
        <taxon>Solibacteraceae</taxon>
        <taxon>Candidatus Solibacter</taxon>
    </lineage>
</organism>
<keyword evidence="2" id="KW-0479">Metal-binding</keyword>
<reference evidence="7" key="1">
    <citation type="submission" date="2006-10" db="EMBL/GenBank/DDBJ databases">
        <title>Complete sequence of Solibacter usitatus Ellin6076.</title>
        <authorList>
            <consortium name="US DOE Joint Genome Institute"/>
            <person name="Copeland A."/>
            <person name="Lucas S."/>
            <person name="Lapidus A."/>
            <person name="Barry K."/>
            <person name="Detter J.C."/>
            <person name="Glavina del Rio T."/>
            <person name="Hammon N."/>
            <person name="Israni S."/>
            <person name="Dalin E."/>
            <person name="Tice H."/>
            <person name="Pitluck S."/>
            <person name="Thompson L.S."/>
            <person name="Brettin T."/>
            <person name="Bruce D."/>
            <person name="Han C."/>
            <person name="Tapia R."/>
            <person name="Gilna P."/>
            <person name="Schmutz J."/>
            <person name="Larimer F."/>
            <person name="Land M."/>
            <person name="Hauser L."/>
            <person name="Kyrpides N."/>
            <person name="Mikhailova N."/>
            <person name="Janssen P.H."/>
            <person name="Kuske C.R."/>
            <person name="Richardson P."/>
        </authorList>
    </citation>
    <scope>NUCLEOTIDE SEQUENCE</scope>
    <source>
        <strain evidence="7">Ellin6076</strain>
    </source>
</reference>
<keyword evidence="4" id="KW-0067">ATP-binding</keyword>
<evidence type="ECO:0000256" key="4">
    <source>
        <dbReference type="ARBA" id="ARBA00022840"/>
    </source>
</evidence>
<dbReference type="InterPro" id="IPR016185">
    <property type="entry name" value="PreATP-grasp_dom_sf"/>
</dbReference>
<gene>
    <name evidence="7" type="ordered locus">Acid_7141</name>
</gene>
<dbReference type="STRING" id="234267.Acid_7141"/>
<evidence type="ECO:0000259" key="6">
    <source>
        <dbReference type="Pfam" id="PF03738"/>
    </source>
</evidence>
<dbReference type="OrthoDB" id="9765517at2"/>
<dbReference type="FunCoup" id="Q01QL8">
    <property type="interactions" value="127"/>
</dbReference>
<proteinExistence type="predicted"/>